<evidence type="ECO:0000259" key="6">
    <source>
        <dbReference type="PROSITE" id="PS51747"/>
    </source>
</evidence>
<dbReference type="PROSITE" id="PS51747">
    <property type="entry name" value="CYT_DCMP_DEAMINASES_2"/>
    <property type="match status" value="2"/>
</dbReference>
<dbReference type="GO" id="GO:0016554">
    <property type="term" value="P:cytidine to uridine editing"/>
    <property type="evidence" value="ECO:0007669"/>
    <property type="project" value="TreeGrafter"/>
</dbReference>
<feature type="domain" description="CMP/dCMP-type deaminase" evidence="6">
    <location>
        <begin position="224"/>
        <end position="337"/>
    </location>
</feature>
<evidence type="ECO:0000313" key="8">
    <source>
        <dbReference type="Proteomes" id="UP000005225"/>
    </source>
</evidence>
<dbReference type="GO" id="GO:0003723">
    <property type="term" value="F:RNA binding"/>
    <property type="evidence" value="ECO:0007669"/>
    <property type="project" value="TreeGrafter"/>
</dbReference>
<name>H0XHI0_OTOGA</name>
<proteinExistence type="inferred from homology"/>
<dbReference type="HOGENOM" id="CLU_047918_0_0_1"/>
<accession>H0XHI0</accession>
<dbReference type="PANTHER" id="PTHR13857">
    <property type="entry name" value="MRNA EDITING ENZYME"/>
    <property type="match status" value="1"/>
</dbReference>
<evidence type="ECO:0000256" key="1">
    <source>
        <dbReference type="ARBA" id="ARBA00001947"/>
    </source>
</evidence>
<dbReference type="InterPro" id="IPR016193">
    <property type="entry name" value="Cytidine_deaminase-like"/>
</dbReference>
<dbReference type="GeneTree" id="ENSGT00940000162695"/>
<protein>
    <recommendedName>
        <fullName evidence="6">CMP/dCMP-type deaminase domain-containing protein</fullName>
    </recommendedName>
</protein>
<organism evidence="7 8">
    <name type="scientific">Otolemur garnettii</name>
    <name type="common">Small-eared galago</name>
    <name type="synonym">Garnett's greater bushbaby</name>
    <dbReference type="NCBI Taxonomy" id="30611"/>
    <lineage>
        <taxon>Eukaryota</taxon>
        <taxon>Metazoa</taxon>
        <taxon>Chordata</taxon>
        <taxon>Craniata</taxon>
        <taxon>Vertebrata</taxon>
        <taxon>Euteleostomi</taxon>
        <taxon>Mammalia</taxon>
        <taxon>Eutheria</taxon>
        <taxon>Euarchontoglires</taxon>
        <taxon>Primates</taxon>
        <taxon>Strepsirrhini</taxon>
        <taxon>Lorisiformes</taxon>
        <taxon>Galagidae</taxon>
        <taxon>Otolemur</taxon>
    </lineage>
</organism>
<dbReference type="STRING" id="30611.ENSOGAP00000015570"/>
<keyword evidence="8" id="KW-1185">Reference proteome</keyword>
<sequence length="381" mass="45284">LSCAFRDPMNRMYPKTFCQNFEKEPCPSNQNSSWLCFEVETKNSAVFFHRGVFRNQPAPPPRAPTSVLLSQGPVKTPCHAEECFLTWIQGVLPPDHHYHVTWYVSRGPCANCANLIVHFLAMHRRVTLTIFAAHLNFFWESDFQQGLLRMDQEGVQLHIMGYEEFEYCWDNFVYNQRKQFVPWNGLNENYEFMVSTLEDILRSPLDRIRQKDFSIHFRNSLWLDDKSTWLCFEVKRTKSPVPLYRGVFRNQSPPKTPCHAEVRFFTWLQDLPPDFCCQFTWYLSWSPCADCADLVANFLAKHRNVSLTIFVARLYYYRDPEMHRGLRRMYQEGANVDIMSVIEFEYCWDNFVYNQGKQFVPWNGLNENYEFLVPRLQEILE</sequence>
<dbReference type="GO" id="GO:0000932">
    <property type="term" value="C:P-body"/>
    <property type="evidence" value="ECO:0007669"/>
    <property type="project" value="TreeGrafter"/>
</dbReference>
<dbReference type="OMA" id="PWNGLNE"/>
<dbReference type="eggNOG" id="KOG4075">
    <property type="taxonomic scope" value="Eukaryota"/>
</dbReference>
<reference evidence="7" key="3">
    <citation type="submission" date="2025-09" db="UniProtKB">
        <authorList>
            <consortium name="Ensembl"/>
        </authorList>
    </citation>
    <scope>IDENTIFICATION</scope>
</reference>
<comment type="similarity">
    <text evidence="2">Belongs to the cytidine and deoxycytidylate deaminase family.</text>
</comment>
<dbReference type="EMBL" id="AAQR03016195">
    <property type="status" value="NOT_ANNOTATED_CDS"/>
    <property type="molecule type" value="Genomic_DNA"/>
</dbReference>
<dbReference type="Gene3D" id="3.40.140.10">
    <property type="entry name" value="Cytidine Deaminase, domain 2"/>
    <property type="match status" value="2"/>
</dbReference>
<dbReference type="CDD" id="cd01283">
    <property type="entry name" value="cytidine_deaminase"/>
    <property type="match status" value="1"/>
</dbReference>
<feature type="domain" description="CMP/dCMP-type deaminase" evidence="6">
    <location>
        <begin position="29"/>
        <end position="150"/>
    </location>
</feature>
<dbReference type="InterPro" id="IPR002125">
    <property type="entry name" value="CMP_dCMP_dom"/>
</dbReference>
<dbReference type="FunCoup" id="H0XHI0">
    <property type="interactions" value="504"/>
</dbReference>
<dbReference type="SUPFAM" id="SSF53927">
    <property type="entry name" value="Cytidine deaminase-like"/>
    <property type="match status" value="2"/>
</dbReference>
<keyword evidence="3" id="KW-0479">Metal-binding</keyword>
<dbReference type="GO" id="GO:0008270">
    <property type="term" value="F:zinc ion binding"/>
    <property type="evidence" value="ECO:0007669"/>
    <property type="project" value="InterPro"/>
</dbReference>
<dbReference type="EMBL" id="AAQR03016193">
    <property type="status" value="NOT_ANNOTATED_CDS"/>
    <property type="molecule type" value="Genomic_DNA"/>
</dbReference>
<dbReference type="Proteomes" id="UP000005225">
    <property type="component" value="Unassembled WGS sequence"/>
</dbReference>
<dbReference type="GO" id="GO:0070383">
    <property type="term" value="P:DNA cytosine deamination"/>
    <property type="evidence" value="ECO:0007669"/>
    <property type="project" value="TreeGrafter"/>
</dbReference>
<keyword evidence="5" id="KW-0862">Zinc</keyword>
<dbReference type="EMBL" id="AAQR03016196">
    <property type="status" value="NOT_ANNOTATED_CDS"/>
    <property type="molecule type" value="Genomic_DNA"/>
</dbReference>
<dbReference type="InterPro" id="IPR016192">
    <property type="entry name" value="APOBEC/CMP_deaminase_Zn-bd"/>
</dbReference>
<evidence type="ECO:0000256" key="4">
    <source>
        <dbReference type="ARBA" id="ARBA00022801"/>
    </source>
</evidence>
<dbReference type="PROSITE" id="PS00903">
    <property type="entry name" value="CYT_DCMP_DEAMINASES_1"/>
    <property type="match status" value="1"/>
</dbReference>
<dbReference type="PANTHER" id="PTHR13857:SF45">
    <property type="entry name" value="DNA DC-DU-EDITING ENZYME APOBEC-3F"/>
    <property type="match status" value="1"/>
</dbReference>
<reference evidence="8" key="1">
    <citation type="submission" date="2011-03" db="EMBL/GenBank/DDBJ databases">
        <title>Version 3 of the genome sequence of Otolemur garnettii (Bushbaby).</title>
        <authorList>
            <consortium name="The Broad Institute Genome Sequencing Platform"/>
            <person name="Di Palma F."/>
            <person name="Johnson J."/>
            <person name="Lander E.S."/>
            <person name="Lindblad-Toh K."/>
            <person name="Jaffe D.B."/>
            <person name="Gnerre S."/>
            <person name="MacCallum I."/>
            <person name="Przybylski D."/>
            <person name="Ribeiro F.J."/>
            <person name="Burton J.N."/>
            <person name="Walker B.J."/>
            <person name="Sharpe T."/>
            <person name="Hall G."/>
        </authorList>
    </citation>
    <scope>NUCLEOTIDE SEQUENCE [LARGE SCALE GENOMIC DNA]</scope>
</reference>
<dbReference type="GO" id="GO:0051607">
    <property type="term" value="P:defense response to virus"/>
    <property type="evidence" value="ECO:0007669"/>
    <property type="project" value="TreeGrafter"/>
</dbReference>
<dbReference type="InParanoid" id="H0XHI0"/>
<dbReference type="Pfam" id="PF18772">
    <property type="entry name" value="APOBEC2"/>
    <property type="match status" value="2"/>
</dbReference>
<dbReference type="InterPro" id="IPR050610">
    <property type="entry name" value="APOBEC_Cyt_Deaminase"/>
</dbReference>
<evidence type="ECO:0000256" key="5">
    <source>
        <dbReference type="ARBA" id="ARBA00022833"/>
    </source>
</evidence>
<keyword evidence="4" id="KW-0378">Hydrolase</keyword>
<evidence type="ECO:0000313" key="7">
    <source>
        <dbReference type="Ensembl" id="ENSOGAP00000015570.1"/>
    </source>
</evidence>
<evidence type="ECO:0000256" key="2">
    <source>
        <dbReference type="ARBA" id="ARBA00006576"/>
    </source>
</evidence>
<reference evidence="7" key="2">
    <citation type="submission" date="2025-08" db="UniProtKB">
        <authorList>
            <consortium name="Ensembl"/>
        </authorList>
    </citation>
    <scope>IDENTIFICATION</scope>
</reference>
<dbReference type="AlphaFoldDB" id="H0XHI0"/>
<comment type="cofactor">
    <cofactor evidence="1">
        <name>Zn(2+)</name>
        <dbReference type="ChEBI" id="CHEBI:29105"/>
    </cofactor>
</comment>
<dbReference type="GO" id="GO:0004126">
    <property type="term" value="F:cytidine deaminase activity"/>
    <property type="evidence" value="ECO:0007669"/>
    <property type="project" value="TreeGrafter"/>
</dbReference>
<dbReference type="GO" id="GO:0045869">
    <property type="term" value="P:negative regulation of single stranded viral RNA replication via double stranded DNA intermediate"/>
    <property type="evidence" value="ECO:0007669"/>
    <property type="project" value="TreeGrafter"/>
</dbReference>
<dbReference type="Ensembl" id="ENSOGAT00000024317.1">
    <property type="protein sequence ID" value="ENSOGAP00000015570.1"/>
    <property type="gene ID" value="ENSOGAG00000032498.1"/>
</dbReference>
<dbReference type="GO" id="GO:0005634">
    <property type="term" value="C:nucleus"/>
    <property type="evidence" value="ECO:0007669"/>
    <property type="project" value="TreeGrafter"/>
</dbReference>
<evidence type="ECO:0000256" key="3">
    <source>
        <dbReference type="ARBA" id="ARBA00022723"/>
    </source>
</evidence>
<dbReference type="EMBL" id="AAQR03016194">
    <property type="status" value="NOT_ANNOTATED_CDS"/>
    <property type="molecule type" value="Genomic_DNA"/>
</dbReference>